<protein>
    <submittedName>
        <fullName evidence="2">Uncharacterized protein</fullName>
    </submittedName>
</protein>
<proteinExistence type="predicted"/>
<evidence type="ECO:0000313" key="3">
    <source>
        <dbReference type="Proteomes" id="UP001177670"/>
    </source>
</evidence>
<dbReference type="AlphaFoldDB" id="A0AA40GAA4"/>
<feature type="region of interest" description="Disordered" evidence="1">
    <location>
        <begin position="1"/>
        <end position="71"/>
    </location>
</feature>
<sequence length="71" mass="7517">MQLEELVTRPTADWPLLTSNSTGNDLASATSSSSDLSFSSRVFEGNTRGPSSIHHKGIVEPVRTPGTMAVS</sequence>
<organism evidence="2 3">
    <name type="scientific">Melipona bicolor</name>
    <dbReference type="NCBI Taxonomy" id="60889"/>
    <lineage>
        <taxon>Eukaryota</taxon>
        <taxon>Metazoa</taxon>
        <taxon>Ecdysozoa</taxon>
        <taxon>Arthropoda</taxon>
        <taxon>Hexapoda</taxon>
        <taxon>Insecta</taxon>
        <taxon>Pterygota</taxon>
        <taxon>Neoptera</taxon>
        <taxon>Endopterygota</taxon>
        <taxon>Hymenoptera</taxon>
        <taxon>Apocrita</taxon>
        <taxon>Aculeata</taxon>
        <taxon>Apoidea</taxon>
        <taxon>Anthophila</taxon>
        <taxon>Apidae</taxon>
        <taxon>Melipona</taxon>
    </lineage>
</organism>
<feature type="compositionally biased region" description="Low complexity" evidence="1">
    <location>
        <begin position="25"/>
        <end position="40"/>
    </location>
</feature>
<dbReference type="EMBL" id="JAHYIQ010000003">
    <property type="protein sequence ID" value="KAK1134040.1"/>
    <property type="molecule type" value="Genomic_DNA"/>
</dbReference>
<comment type="caution">
    <text evidence="2">The sequence shown here is derived from an EMBL/GenBank/DDBJ whole genome shotgun (WGS) entry which is preliminary data.</text>
</comment>
<evidence type="ECO:0000256" key="1">
    <source>
        <dbReference type="SAM" id="MobiDB-lite"/>
    </source>
</evidence>
<reference evidence="2" key="1">
    <citation type="submission" date="2021-10" db="EMBL/GenBank/DDBJ databases">
        <title>Melipona bicolor Genome sequencing and assembly.</title>
        <authorList>
            <person name="Araujo N.S."/>
            <person name="Arias M.C."/>
        </authorList>
    </citation>
    <scope>NUCLEOTIDE SEQUENCE</scope>
    <source>
        <strain evidence="2">USP_2M_L1-L4_2017</strain>
        <tissue evidence="2">Whole body</tissue>
    </source>
</reference>
<dbReference type="Proteomes" id="UP001177670">
    <property type="component" value="Unassembled WGS sequence"/>
</dbReference>
<evidence type="ECO:0000313" key="2">
    <source>
        <dbReference type="EMBL" id="KAK1134040.1"/>
    </source>
</evidence>
<keyword evidence="3" id="KW-1185">Reference proteome</keyword>
<accession>A0AA40GAA4</accession>
<gene>
    <name evidence="2" type="ORF">K0M31_011825</name>
</gene>
<name>A0AA40GAA4_9HYME</name>